<dbReference type="RefSeq" id="WP_320324918.1">
    <property type="nucleotide sequence ID" value="NZ_JALBUS010000002.1"/>
</dbReference>
<evidence type="ECO:0000313" key="2">
    <source>
        <dbReference type="EMBL" id="MDX8416582.1"/>
    </source>
</evidence>
<gene>
    <name evidence="2" type="ORF">MOZ64_01825</name>
</gene>
<comment type="caution">
    <text evidence="2">The sequence shown here is derived from an EMBL/GenBank/DDBJ whole genome shotgun (WGS) entry which is preliminary data.</text>
</comment>
<feature type="region of interest" description="Disordered" evidence="1">
    <location>
        <begin position="49"/>
        <end position="93"/>
    </location>
</feature>
<dbReference type="EMBL" id="JALBUS010000002">
    <property type="protein sequence ID" value="MDX8416582.1"/>
    <property type="molecule type" value="Genomic_DNA"/>
</dbReference>
<sequence length="145" mass="16408">MDIKLSIDVTDKALEFSRNMGSLFVNLGVIDKESLERSANRPVQKALDEHAEKVSHEPPVDAPWNTDPIEPDPIKMDPAETSTESTGSDIKKPEYSFEDVRKACADFQRSHGKDELKALFDQFGAKKLQQVPEDRMDELWRALHA</sequence>
<feature type="compositionally biased region" description="Basic and acidic residues" evidence="1">
    <location>
        <begin position="49"/>
        <end position="59"/>
    </location>
</feature>
<name>A0ABU4WJ54_9FIRM</name>
<dbReference type="Proteomes" id="UP001285244">
    <property type="component" value="Unassembled WGS sequence"/>
</dbReference>
<evidence type="ECO:0000313" key="3">
    <source>
        <dbReference type="Proteomes" id="UP001285244"/>
    </source>
</evidence>
<protein>
    <submittedName>
        <fullName evidence="2">Uncharacterized protein</fullName>
    </submittedName>
</protein>
<organism evidence="2 3">
    <name type="scientific">Absicoccus intestinalis</name>
    <dbReference type="NCBI Taxonomy" id="2926319"/>
    <lineage>
        <taxon>Bacteria</taxon>
        <taxon>Bacillati</taxon>
        <taxon>Bacillota</taxon>
        <taxon>Erysipelotrichia</taxon>
        <taxon>Erysipelotrichales</taxon>
        <taxon>Erysipelotrichaceae</taxon>
        <taxon>Absicoccus</taxon>
    </lineage>
</organism>
<keyword evidence="3" id="KW-1185">Reference proteome</keyword>
<accession>A0ABU4WJ54</accession>
<proteinExistence type="predicted"/>
<reference evidence="2 3" key="1">
    <citation type="submission" date="2022-03" db="EMBL/GenBank/DDBJ databases">
        <title>Novel taxa within the pig intestine.</title>
        <authorList>
            <person name="Wylensek D."/>
            <person name="Bishof K."/>
            <person name="Afrizal A."/>
            <person name="Clavel T."/>
        </authorList>
    </citation>
    <scope>NUCLEOTIDE SEQUENCE [LARGE SCALE GENOMIC DNA]</scope>
    <source>
        <strain evidence="2 3">Cla-KB-P134</strain>
    </source>
</reference>
<evidence type="ECO:0000256" key="1">
    <source>
        <dbReference type="SAM" id="MobiDB-lite"/>
    </source>
</evidence>